<dbReference type="EMBL" id="MOBC01000006">
    <property type="protein sequence ID" value="ROM83853.1"/>
    <property type="molecule type" value="Genomic_DNA"/>
</dbReference>
<evidence type="ECO:0000313" key="3">
    <source>
        <dbReference type="Proteomes" id="UP000284049"/>
    </source>
</evidence>
<comment type="caution">
    <text evidence="2">The sequence shown here is derived from an EMBL/GenBank/DDBJ whole genome shotgun (WGS) entry which is preliminary data.</text>
</comment>
<dbReference type="InterPro" id="IPR004045">
    <property type="entry name" value="Glutathione_S-Trfase_N"/>
</dbReference>
<reference evidence="2 3" key="1">
    <citation type="submission" date="2016-10" db="EMBL/GenBank/DDBJ databases">
        <title>Comparative genome analysis of multiple Pseudomonas spp. focuses on biocontrol and plant growth promoting traits.</title>
        <authorList>
            <person name="Tao X.-Y."/>
            <person name="Taylor C.G."/>
        </authorList>
    </citation>
    <scope>NUCLEOTIDE SEQUENCE [LARGE SCALE GENOMIC DNA]</scope>
    <source>
        <strain evidence="2 3">Wood3</strain>
    </source>
</reference>
<dbReference type="PANTHER" id="PTHR44051">
    <property type="entry name" value="GLUTATHIONE S-TRANSFERASE-RELATED"/>
    <property type="match status" value="1"/>
</dbReference>
<dbReference type="Proteomes" id="UP000284049">
    <property type="component" value="Unassembled WGS sequence"/>
</dbReference>
<protein>
    <recommendedName>
        <fullName evidence="1">GST N-terminal domain-containing protein</fullName>
    </recommendedName>
</protein>
<dbReference type="Gene3D" id="1.20.1050.10">
    <property type="match status" value="1"/>
</dbReference>
<dbReference type="Pfam" id="PF13410">
    <property type="entry name" value="GST_C_2"/>
    <property type="match status" value="1"/>
</dbReference>
<dbReference type="SUPFAM" id="SSF52833">
    <property type="entry name" value="Thioredoxin-like"/>
    <property type="match status" value="1"/>
</dbReference>
<dbReference type="PANTHER" id="PTHR44051:SF2">
    <property type="entry name" value="HYPOTHETICAL GLUTATHIONE S-TRANSFERASE LIKE PROTEIN"/>
    <property type="match status" value="1"/>
</dbReference>
<accession>A0A423GBB7</accession>
<evidence type="ECO:0000313" key="2">
    <source>
        <dbReference type="EMBL" id="ROM83853.1"/>
    </source>
</evidence>
<gene>
    <name evidence="2" type="ORF">BK652_11695</name>
</gene>
<dbReference type="SUPFAM" id="SSF47616">
    <property type="entry name" value="GST C-terminal domain-like"/>
    <property type="match status" value="1"/>
</dbReference>
<dbReference type="RefSeq" id="WP_080964358.1">
    <property type="nucleotide sequence ID" value="NZ_MOBC01000006.1"/>
</dbReference>
<sequence length="228" mass="25810">MTSITLYGHPESGHSYKVKLMLDVAKVDYTYRQVDILVDRDARPEPFRTLSLARFGEVPLLTLDGAHYVQSNAILIELADALGLFGGSGRRGTVTCKEWLLWEANKIGLSLPHLRLARNYFPDDYPPGAVQWLASRFQEDVGRLDKELRDGRRYILDDELSIADFSLAGYLFWSNQAQVELPETVIAWLGRIASLDGWQSPYACLSQQPGYETFGLVKDEFDPRRIAP</sequence>
<feature type="domain" description="GST N-terminal" evidence="1">
    <location>
        <begin position="2"/>
        <end position="86"/>
    </location>
</feature>
<evidence type="ECO:0000259" key="1">
    <source>
        <dbReference type="PROSITE" id="PS50404"/>
    </source>
</evidence>
<dbReference type="InterPro" id="IPR036249">
    <property type="entry name" value="Thioredoxin-like_sf"/>
</dbReference>
<proteinExistence type="predicted"/>
<dbReference type="InterPro" id="IPR036282">
    <property type="entry name" value="Glutathione-S-Trfase_C_sf"/>
</dbReference>
<organism evidence="2 3">
    <name type="scientific">Pseudomonas brassicacearum</name>
    <dbReference type="NCBI Taxonomy" id="930166"/>
    <lineage>
        <taxon>Bacteria</taxon>
        <taxon>Pseudomonadati</taxon>
        <taxon>Pseudomonadota</taxon>
        <taxon>Gammaproteobacteria</taxon>
        <taxon>Pseudomonadales</taxon>
        <taxon>Pseudomonadaceae</taxon>
        <taxon>Pseudomonas</taxon>
    </lineage>
</organism>
<dbReference type="Gene3D" id="3.40.30.10">
    <property type="entry name" value="Glutaredoxin"/>
    <property type="match status" value="1"/>
</dbReference>
<dbReference type="AlphaFoldDB" id="A0A423GBB7"/>
<dbReference type="Pfam" id="PF02798">
    <property type="entry name" value="GST_N"/>
    <property type="match status" value="1"/>
</dbReference>
<dbReference type="PROSITE" id="PS50404">
    <property type="entry name" value="GST_NTER"/>
    <property type="match status" value="1"/>
</dbReference>
<name>A0A423GBB7_9PSED</name>